<evidence type="ECO:0000256" key="1">
    <source>
        <dbReference type="ARBA" id="ARBA00004477"/>
    </source>
</evidence>
<gene>
    <name evidence="9" type="ORF">PHYPSEUDO_006782</name>
</gene>
<dbReference type="GO" id="GO:0005789">
    <property type="term" value="C:endoplasmic reticulum membrane"/>
    <property type="evidence" value="ECO:0007669"/>
    <property type="project" value="UniProtKB-SubCell"/>
</dbReference>
<keyword evidence="3 7" id="KW-0812">Transmembrane</keyword>
<reference evidence="9" key="1">
    <citation type="submission" date="2021-02" db="EMBL/GenBank/DDBJ databases">
        <authorList>
            <person name="Palmer J.M."/>
        </authorList>
    </citation>
    <scope>NUCLEOTIDE SEQUENCE</scope>
    <source>
        <strain evidence="9">SCRP734</strain>
    </source>
</reference>
<dbReference type="AlphaFoldDB" id="A0A8T1VI70"/>
<keyword evidence="5 7" id="KW-1133">Transmembrane helix</keyword>
<dbReference type="GO" id="GO:0006506">
    <property type="term" value="P:GPI anchor biosynthetic process"/>
    <property type="evidence" value="ECO:0007669"/>
    <property type="project" value="TreeGrafter"/>
</dbReference>
<feature type="signal peptide" evidence="8">
    <location>
        <begin position="1"/>
        <end position="22"/>
    </location>
</feature>
<sequence>MPPLRVIAISLFGMALLAVSNAQDATPRQSNANVTDTDNNVLLTAVNDVDAYSTHVSTLICIHTINNLEVKKNSYNYSVTGCKVDPEFVGRCPDLTTFPGCGSYNVVLASKSKSKKLKGPAEYLGSIAIIAPFCTMGTSDKAAGLVLLAISVIVYVYYIMWVLVMPFIDEGHPIQRFFLPYHYAISIPAVLLVLLFSGVAILSFQRNEGVLGCTCRCCGGASKRPASAVVRRQHPR</sequence>
<keyword evidence="10" id="KW-1185">Reference proteome</keyword>
<evidence type="ECO:0000256" key="4">
    <source>
        <dbReference type="ARBA" id="ARBA00022824"/>
    </source>
</evidence>
<keyword evidence="6 7" id="KW-0472">Membrane</keyword>
<dbReference type="InterPro" id="IPR009914">
    <property type="entry name" value="DPM2"/>
</dbReference>
<dbReference type="OrthoDB" id="121388at2759"/>
<protein>
    <recommendedName>
        <fullName evidence="7">Dolichol phosphate-mannose biosynthesis regulatory protein</fullName>
    </recommendedName>
</protein>
<feature type="transmembrane region" description="Helical" evidence="7">
    <location>
        <begin position="180"/>
        <end position="202"/>
    </location>
</feature>
<evidence type="ECO:0000256" key="8">
    <source>
        <dbReference type="SAM" id="SignalP"/>
    </source>
</evidence>
<evidence type="ECO:0000256" key="3">
    <source>
        <dbReference type="ARBA" id="ARBA00022692"/>
    </source>
</evidence>
<feature type="chain" id="PRO_5035858058" description="Dolichol phosphate-mannose biosynthesis regulatory protein" evidence="8">
    <location>
        <begin position="23"/>
        <end position="236"/>
    </location>
</feature>
<evidence type="ECO:0000256" key="6">
    <source>
        <dbReference type="ARBA" id="ARBA00023136"/>
    </source>
</evidence>
<comment type="function">
    <text evidence="7">Regulatory subunit of the dolichol-phosphate mannose (DPM) synthase complex; essential for the ER localization.</text>
</comment>
<dbReference type="Pfam" id="PF07297">
    <property type="entry name" value="DPM2"/>
    <property type="match status" value="1"/>
</dbReference>
<dbReference type="PANTHER" id="PTHR15039">
    <property type="entry name" value="DOLICHOL PHOSPHATE-MANNOSE BIOSYNTHESIS REGULATORY PROTEIN"/>
    <property type="match status" value="1"/>
</dbReference>
<dbReference type="EMBL" id="JAGDFM010000277">
    <property type="protein sequence ID" value="KAG7380781.1"/>
    <property type="molecule type" value="Genomic_DNA"/>
</dbReference>
<evidence type="ECO:0000313" key="9">
    <source>
        <dbReference type="EMBL" id="KAG7380781.1"/>
    </source>
</evidence>
<evidence type="ECO:0000256" key="7">
    <source>
        <dbReference type="RuleBase" id="RU365084"/>
    </source>
</evidence>
<feature type="transmembrane region" description="Helical" evidence="7">
    <location>
        <begin position="145"/>
        <end position="168"/>
    </location>
</feature>
<comment type="pathway">
    <text evidence="7">Protein modification; protein glycosylation.</text>
</comment>
<proteinExistence type="inferred from homology"/>
<name>A0A8T1VI70_9STRA</name>
<accession>A0A8T1VI70</accession>
<evidence type="ECO:0000256" key="2">
    <source>
        <dbReference type="ARBA" id="ARBA00005478"/>
    </source>
</evidence>
<dbReference type="PANTHER" id="PTHR15039:SF11">
    <property type="entry name" value="DOLICHOL PHOSPHATE-MANNOSE BIOSYNTHESIS REGULATORY PROTEIN"/>
    <property type="match status" value="1"/>
</dbReference>
<organism evidence="9 10">
    <name type="scientific">Phytophthora pseudosyringae</name>
    <dbReference type="NCBI Taxonomy" id="221518"/>
    <lineage>
        <taxon>Eukaryota</taxon>
        <taxon>Sar</taxon>
        <taxon>Stramenopiles</taxon>
        <taxon>Oomycota</taxon>
        <taxon>Peronosporomycetes</taxon>
        <taxon>Peronosporales</taxon>
        <taxon>Peronosporaceae</taxon>
        <taxon>Phytophthora</taxon>
    </lineage>
</organism>
<keyword evidence="4 7" id="KW-0256">Endoplasmic reticulum</keyword>
<comment type="caution">
    <text evidence="9">The sequence shown here is derived from an EMBL/GenBank/DDBJ whole genome shotgun (WGS) entry which is preliminary data.</text>
</comment>
<dbReference type="GO" id="GO:0030234">
    <property type="term" value="F:enzyme regulator activity"/>
    <property type="evidence" value="ECO:0007669"/>
    <property type="project" value="UniProtKB-UniRule"/>
</dbReference>
<evidence type="ECO:0000256" key="5">
    <source>
        <dbReference type="ARBA" id="ARBA00022989"/>
    </source>
</evidence>
<comment type="similarity">
    <text evidence="2 7">Belongs to the DPM2 family.</text>
</comment>
<dbReference type="GO" id="GO:0033185">
    <property type="term" value="C:dolichol-phosphate-mannose synthase complex"/>
    <property type="evidence" value="ECO:0007669"/>
    <property type="project" value="TreeGrafter"/>
</dbReference>
<dbReference type="GO" id="GO:0180047">
    <property type="term" value="P:dolichol phosphate mannose biosynthetic process"/>
    <property type="evidence" value="ECO:0007669"/>
    <property type="project" value="InterPro"/>
</dbReference>
<comment type="subcellular location">
    <subcellularLocation>
        <location evidence="1 7">Endoplasmic reticulum membrane</location>
        <topology evidence="1 7">Multi-pass membrane protein</topology>
    </subcellularLocation>
</comment>
<evidence type="ECO:0000313" key="10">
    <source>
        <dbReference type="Proteomes" id="UP000694044"/>
    </source>
</evidence>
<dbReference type="Proteomes" id="UP000694044">
    <property type="component" value="Unassembled WGS sequence"/>
</dbReference>
<keyword evidence="8" id="KW-0732">Signal</keyword>
<comment type="subunit">
    <text evidence="7">Component of the dolichol-phosphate mannose (DPM) synthase complex.</text>
</comment>